<evidence type="ECO:0008006" key="3">
    <source>
        <dbReference type="Google" id="ProtNLM"/>
    </source>
</evidence>
<name>F2ATW3_RHOBT</name>
<accession>F2ATW3</accession>
<evidence type="ECO:0000313" key="2">
    <source>
        <dbReference type="Proteomes" id="UP000006222"/>
    </source>
</evidence>
<reference evidence="1 2" key="1">
    <citation type="journal article" date="2013" name="Mar. Genomics">
        <title>Expression of sulfatases in Rhodopirellula baltica and the diversity of sulfatases in the genus Rhodopirellula.</title>
        <authorList>
            <person name="Wegner C.E."/>
            <person name="Richter-Heitmann T."/>
            <person name="Klindworth A."/>
            <person name="Klockow C."/>
            <person name="Richter M."/>
            <person name="Achstetter T."/>
            <person name="Glockner F.O."/>
            <person name="Harder J."/>
        </authorList>
    </citation>
    <scope>NUCLEOTIDE SEQUENCE [LARGE SCALE GENOMIC DNA]</scope>
    <source>
        <strain evidence="1 2">WH47</strain>
    </source>
</reference>
<evidence type="ECO:0000313" key="1">
    <source>
        <dbReference type="EMBL" id="EGF26947.1"/>
    </source>
</evidence>
<dbReference type="Proteomes" id="UP000006222">
    <property type="component" value="Unassembled WGS sequence"/>
</dbReference>
<organism evidence="1 2">
    <name type="scientific">Rhodopirellula baltica WH47</name>
    <dbReference type="NCBI Taxonomy" id="991778"/>
    <lineage>
        <taxon>Bacteria</taxon>
        <taxon>Pseudomonadati</taxon>
        <taxon>Planctomycetota</taxon>
        <taxon>Planctomycetia</taxon>
        <taxon>Pirellulales</taxon>
        <taxon>Pirellulaceae</taxon>
        <taxon>Rhodopirellula</taxon>
    </lineage>
</organism>
<sequence length="43" mass="4716">METVLTCFWSFVKDAGRIGDLCLQNASNNDVANVGNVLSNREN</sequence>
<dbReference type="EMBL" id="AFAR01000168">
    <property type="protein sequence ID" value="EGF26947.1"/>
    <property type="molecule type" value="Genomic_DNA"/>
</dbReference>
<comment type="caution">
    <text evidence="1">The sequence shown here is derived from an EMBL/GenBank/DDBJ whole genome shotgun (WGS) entry which is preliminary data.</text>
</comment>
<dbReference type="AlphaFoldDB" id="F2ATW3"/>
<proteinExistence type="predicted"/>
<gene>
    <name evidence="1" type="ORF">RBWH47_03986</name>
</gene>
<protein>
    <recommendedName>
        <fullName evidence="3">Secreted protein</fullName>
    </recommendedName>
</protein>